<keyword evidence="5" id="KW-1185">Reference proteome</keyword>
<dbReference type="InterPro" id="IPR038765">
    <property type="entry name" value="Papain-like_cys_pep_sf"/>
</dbReference>
<dbReference type="OrthoDB" id="5907776at2759"/>
<dbReference type="STRING" id="31234.E3MBL5"/>
<protein>
    <recommendedName>
        <fullName evidence="3">Calpain catalytic domain-containing protein</fullName>
    </recommendedName>
</protein>
<evidence type="ECO:0000313" key="4">
    <source>
        <dbReference type="EMBL" id="EFO97689.1"/>
    </source>
</evidence>
<dbReference type="Proteomes" id="UP000008281">
    <property type="component" value="Unassembled WGS sequence"/>
</dbReference>
<comment type="similarity">
    <text evidence="1">Belongs to the peptidase C2 family.</text>
</comment>
<organism evidence="5">
    <name type="scientific">Caenorhabditis remanei</name>
    <name type="common">Caenorhabditis vulgaris</name>
    <dbReference type="NCBI Taxonomy" id="31234"/>
    <lineage>
        <taxon>Eukaryota</taxon>
        <taxon>Metazoa</taxon>
        <taxon>Ecdysozoa</taxon>
        <taxon>Nematoda</taxon>
        <taxon>Chromadorea</taxon>
        <taxon>Rhabditida</taxon>
        <taxon>Rhabditina</taxon>
        <taxon>Rhabditomorpha</taxon>
        <taxon>Rhabditoidea</taxon>
        <taxon>Rhabditidae</taxon>
        <taxon>Peloderinae</taxon>
        <taxon>Caenorhabditis</taxon>
    </lineage>
</organism>
<dbReference type="PANTHER" id="PTHR10183:SF382">
    <property type="entry name" value="CALPAIN-15"/>
    <property type="match status" value="1"/>
</dbReference>
<dbReference type="PANTHER" id="PTHR10183">
    <property type="entry name" value="CALPAIN"/>
    <property type="match status" value="1"/>
</dbReference>
<dbReference type="GO" id="GO:0005737">
    <property type="term" value="C:cytoplasm"/>
    <property type="evidence" value="ECO:0007669"/>
    <property type="project" value="TreeGrafter"/>
</dbReference>
<accession>E3MBL5</accession>
<dbReference type="Pfam" id="PF00648">
    <property type="entry name" value="Peptidase_C2"/>
    <property type="match status" value="1"/>
</dbReference>
<sequence length="392" mass="45464">MAIGSIPTFENGEITQNGLAKHHAYSLLDTCVHDGHRLVMIGCPNDFKWNGKWSELPPYNDDTTEMWIDWRKSTVNKRFFWMEIDDVCQWFSSLKVCKYREGWHELRTGRFQLEMFCPQKVLRLRVKSECKLAIELVDQYDDRFWRKCLEVVGLINIHKATSDNQIGDLIMSSTIGFYWSSKKSHTQHRSVESEEFELGPGSYFVIYTVISNMYPIDYGWVIRSPTRLDHISYDSVTFENRVASHQSLLKMVETGGNLRVKMRPGLFLKEYSKDNFLIMMAENTSRKPIDINVTAIPETSGVESNGILIGRYLKYTLPYRPVGYTTIPARSKVVFGSLWTVPGLIKLKSESMEPEISCQYEIKVLEEEIKNGKGKKTRYQKIDGRYKAVPIR</sequence>
<dbReference type="EMBL" id="DS268433">
    <property type="protein sequence ID" value="EFO97689.1"/>
    <property type="molecule type" value="Genomic_DNA"/>
</dbReference>
<comment type="caution">
    <text evidence="2">Lacks conserved residue(s) required for the propagation of feature annotation.</text>
</comment>
<gene>
    <name evidence="4" type="ORF">CRE_16061</name>
</gene>
<reference evidence="4" key="1">
    <citation type="submission" date="2007-07" db="EMBL/GenBank/DDBJ databases">
        <title>PCAP assembly of the Caenorhabditis remanei genome.</title>
        <authorList>
            <consortium name="The Caenorhabditis remanei Sequencing Consortium"/>
            <person name="Wilson R.K."/>
        </authorList>
    </citation>
    <scope>NUCLEOTIDE SEQUENCE [LARGE SCALE GENOMIC DNA]</scope>
    <source>
        <strain evidence="4">PB4641</strain>
    </source>
</reference>
<dbReference type="InterPro" id="IPR022684">
    <property type="entry name" value="Calpain_cysteine_protease"/>
</dbReference>
<evidence type="ECO:0000313" key="5">
    <source>
        <dbReference type="Proteomes" id="UP000008281"/>
    </source>
</evidence>
<feature type="domain" description="Calpain catalytic" evidence="3">
    <location>
        <begin position="1"/>
        <end position="100"/>
    </location>
</feature>
<name>E3MBL5_CAERE</name>
<dbReference type="Gene3D" id="3.90.70.10">
    <property type="entry name" value="Cysteine proteinases"/>
    <property type="match status" value="1"/>
</dbReference>
<dbReference type="HOGENOM" id="CLU_634988_0_0_1"/>
<dbReference type="PROSITE" id="PS50203">
    <property type="entry name" value="CALPAIN_CAT"/>
    <property type="match status" value="1"/>
</dbReference>
<dbReference type="InterPro" id="IPR001300">
    <property type="entry name" value="Peptidase_C2_calpain_cat"/>
</dbReference>
<dbReference type="eggNOG" id="KOG0045">
    <property type="taxonomic scope" value="Eukaryota"/>
</dbReference>
<dbReference type="GO" id="GO:0006508">
    <property type="term" value="P:proteolysis"/>
    <property type="evidence" value="ECO:0007669"/>
    <property type="project" value="InterPro"/>
</dbReference>
<dbReference type="SUPFAM" id="SSF54001">
    <property type="entry name" value="Cysteine proteinases"/>
    <property type="match status" value="1"/>
</dbReference>
<evidence type="ECO:0000256" key="1">
    <source>
        <dbReference type="ARBA" id="ARBA00007623"/>
    </source>
</evidence>
<dbReference type="GO" id="GO:0004198">
    <property type="term" value="F:calcium-dependent cysteine-type endopeptidase activity"/>
    <property type="evidence" value="ECO:0007669"/>
    <property type="project" value="InterPro"/>
</dbReference>
<evidence type="ECO:0000256" key="2">
    <source>
        <dbReference type="PROSITE-ProRule" id="PRU00239"/>
    </source>
</evidence>
<evidence type="ECO:0000259" key="3">
    <source>
        <dbReference type="PROSITE" id="PS50203"/>
    </source>
</evidence>
<dbReference type="AlphaFoldDB" id="E3MBL5"/>
<dbReference type="InParanoid" id="E3MBL5"/>
<proteinExistence type="inferred from homology"/>